<dbReference type="PhylomeDB" id="A0A068VKH2"/>
<dbReference type="GO" id="GO:0005634">
    <property type="term" value="C:nucleus"/>
    <property type="evidence" value="ECO:0007669"/>
    <property type="project" value="TreeGrafter"/>
</dbReference>
<dbReference type="GO" id="GO:0038023">
    <property type="term" value="F:signaling receptor activity"/>
    <property type="evidence" value="ECO:0007669"/>
    <property type="project" value="InterPro"/>
</dbReference>
<name>A0A068VKH2_COFCA</name>
<dbReference type="CDD" id="cd07816">
    <property type="entry name" value="Bet_v1-like"/>
    <property type="match status" value="1"/>
</dbReference>
<dbReference type="STRING" id="49390.A0A068VKH2"/>
<dbReference type="AlphaFoldDB" id="A0A068VKH2"/>
<dbReference type="GO" id="GO:0009738">
    <property type="term" value="P:abscisic acid-activated signaling pathway"/>
    <property type="evidence" value="ECO:0007669"/>
    <property type="project" value="InterPro"/>
</dbReference>
<dbReference type="InterPro" id="IPR023393">
    <property type="entry name" value="START-like_dom_sf"/>
</dbReference>
<gene>
    <name evidence="3" type="ORF">GSCOC_T00001145001</name>
</gene>
<dbReference type="InterPro" id="IPR050279">
    <property type="entry name" value="Plant_def-hormone_signal"/>
</dbReference>
<feature type="domain" description="Bet v I/Major latex protein" evidence="2">
    <location>
        <begin position="1"/>
        <end position="161"/>
    </location>
</feature>
<evidence type="ECO:0000256" key="1">
    <source>
        <dbReference type="ARBA" id="ARBA00009744"/>
    </source>
</evidence>
<accession>A0A068VKH2</accession>
<dbReference type="GO" id="GO:0006952">
    <property type="term" value="P:defense response"/>
    <property type="evidence" value="ECO:0007669"/>
    <property type="project" value="InterPro"/>
</dbReference>
<dbReference type="Pfam" id="PF00407">
    <property type="entry name" value="Bet_v_1"/>
    <property type="match status" value="1"/>
</dbReference>
<keyword evidence="4" id="KW-1185">Reference proteome</keyword>
<dbReference type="InterPro" id="IPR000916">
    <property type="entry name" value="Bet_v_I/MLP"/>
</dbReference>
<dbReference type="PANTHER" id="PTHR31213:SF55">
    <property type="entry name" value="STRESS-INDUCED PROTEIN SAM22"/>
    <property type="match status" value="1"/>
</dbReference>
<dbReference type="Gene3D" id="3.30.530.20">
    <property type="match status" value="1"/>
</dbReference>
<dbReference type="Proteomes" id="UP000295252">
    <property type="component" value="Unassembled WGS sequence"/>
</dbReference>
<evidence type="ECO:0000259" key="2">
    <source>
        <dbReference type="SMART" id="SM01037"/>
    </source>
</evidence>
<dbReference type="PRINTS" id="PR00634">
    <property type="entry name" value="BETALLERGEN"/>
</dbReference>
<dbReference type="PANTHER" id="PTHR31213">
    <property type="entry name" value="OS08G0374000 PROTEIN-RELATED"/>
    <property type="match status" value="1"/>
</dbReference>
<dbReference type="GO" id="GO:0004864">
    <property type="term" value="F:protein phosphatase inhibitor activity"/>
    <property type="evidence" value="ECO:0007669"/>
    <property type="project" value="InterPro"/>
</dbReference>
<dbReference type="OrthoDB" id="1858506at2759"/>
<organism evidence="3 4">
    <name type="scientific">Coffea canephora</name>
    <name type="common">Robusta coffee</name>
    <dbReference type="NCBI Taxonomy" id="49390"/>
    <lineage>
        <taxon>Eukaryota</taxon>
        <taxon>Viridiplantae</taxon>
        <taxon>Streptophyta</taxon>
        <taxon>Embryophyta</taxon>
        <taxon>Tracheophyta</taxon>
        <taxon>Spermatophyta</taxon>
        <taxon>Magnoliopsida</taxon>
        <taxon>eudicotyledons</taxon>
        <taxon>Gunneridae</taxon>
        <taxon>Pentapetalae</taxon>
        <taxon>asterids</taxon>
        <taxon>lamiids</taxon>
        <taxon>Gentianales</taxon>
        <taxon>Rubiaceae</taxon>
        <taxon>Ixoroideae</taxon>
        <taxon>Gardenieae complex</taxon>
        <taxon>Bertiereae - Coffeeae clade</taxon>
        <taxon>Coffeeae</taxon>
        <taxon>Coffea</taxon>
    </lineage>
</organism>
<reference evidence="4" key="1">
    <citation type="journal article" date="2014" name="Science">
        <title>The coffee genome provides insight into the convergent evolution of caffeine biosynthesis.</title>
        <authorList>
            <person name="Denoeud F."/>
            <person name="Carretero-Paulet L."/>
            <person name="Dereeper A."/>
            <person name="Droc G."/>
            <person name="Guyot R."/>
            <person name="Pietrella M."/>
            <person name="Zheng C."/>
            <person name="Alberti A."/>
            <person name="Anthony F."/>
            <person name="Aprea G."/>
            <person name="Aury J.M."/>
            <person name="Bento P."/>
            <person name="Bernard M."/>
            <person name="Bocs S."/>
            <person name="Campa C."/>
            <person name="Cenci A."/>
            <person name="Combes M.C."/>
            <person name="Crouzillat D."/>
            <person name="Da Silva C."/>
            <person name="Daddiego L."/>
            <person name="De Bellis F."/>
            <person name="Dussert S."/>
            <person name="Garsmeur O."/>
            <person name="Gayraud T."/>
            <person name="Guignon V."/>
            <person name="Jahn K."/>
            <person name="Jamilloux V."/>
            <person name="Joet T."/>
            <person name="Labadie K."/>
            <person name="Lan T."/>
            <person name="Leclercq J."/>
            <person name="Lepelley M."/>
            <person name="Leroy T."/>
            <person name="Li L.T."/>
            <person name="Librado P."/>
            <person name="Lopez L."/>
            <person name="Munoz A."/>
            <person name="Noel B."/>
            <person name="Pallavicini A."/>
            <person name="Perrotta G."/>
            <person name="Poncet V."/>
            <person name="Pot D."/>
            <person name="Priyono X."/>
            <person name="Rigoreau M."/>
            <person name="Rouard M."/>
            <person name="Rozas J."/>
            <person name="Tranchant-Dubreuil C."/>
            <person name="VanBuren R."/>
            <person name="Zhang Q."/>
            <person name="Andrade A.C."/>
            <person name="Argout X."/>
            <person name="Bertrand B."/>
            <person name="de Kochko A."/>
            <person name="Graziosi G."/>
            <person name="Henry R.J."/>
            <person name="Jayarama X."/>
            <person name="Ming R."/>
            <person name="Nagai C."/>
            <person name="Rounsley S."/>
            <person name="Sankoff D."/>
            <person name="Giuliano G."/>
            <person name="Albert V.A."/>
            <person name="Wincker P."/>
            <person name="Lashermes P."/>
        </authorList>
    </citation>
    <scope>NUCLEOTIDE SEQUENCE [LARGE SCALE GENOMIC DNA]</scope>
    <source>
        <strain evidence="4">cv. DH200-94</strain>
    </source>
</reference>
<dbReference type="InParanoid" id="A0A068VKH2"/>
<dbReference type="Gramene" id="CDP21310">
    <property type="protein sequence ID" value="CDP21310"/>
    <property type="gene ID" value="GSCOC_T00001145001"/>
</dbReference>
<dbReference type="GO" id="GO:0005737">
    <property type="term" value="C:cytoplasm"/>
    <property type="evidence" value="ECO:0007669"/>
    <property type="project" value="TreeGrafter"/>
</dbReference>
<dbReference type="OMA" id="CKINEER"/>
<dbReference type="EMBL" id="HG742357">
    <property type="protein sequence ID" value="CDP21310.1"/>
    <property type="molecule type" value="Genomic_DNA"/>
</dbReference>
<protein>
    <submittedName>
        <fullName evidence="3">DH200=94 genomic scaffold, scaffold_3273</fullName>
    </submittedName>
</protein>
<dbReference type="FunFam" id="3.30.530.20:FF:000007">
    <property type="entry name" value="Major pollen allergen Bet v 1-A"/>
    <property type="match status" value="1"/>
</dbReference>
<dbReference type="SUPFAM" id="SSF55961">
    <property type="entry name" value="Bet v1-like"/>
    <property type="match status" value="1"/>
</dbReference>
<sequence>MAPITCDYEVTSSVPPARLFKAFILDDNLIPKVFPQAIKSVEIIEGDGGVGTIKLITFGEGCHIKSAKHRVDGLDKNNFTYTYTVTESDAFSAELEKITCVIKIEASADGGSICKTSSTYHIKDSVQVTEEQAEAGKEKIKSAKERALAMFKAVETYLQANPDAYN</sequence>
<comment type="similarity">
    <text evidence="1">Belongs to the BetVI family.</text>
</comment>
<evidence type="ECO:0000313" key="4">
    <source>
        <dbReference type="Proteomes" id="UP000295252"/>
    </source>
</evidence>
<dbReference type="InterPro" id="IPR024949">
    <property type="entry name" value="Bet_v_I_allergen"/>
</dbReference>
<dbReference type="SMART" id="SM01037">
    <property type="entry name" value="Bet_v_1"/>
    <property type="match status" value="1"/>
</dbReference>
<proteinExistence type="inferred from homology"/>
<dbReference type="GO" id="GO:0010427">
    <property type="term" value="F:abscisic acid binding"/>
    <property type="evidence" value="ECO:0007669"/>
    <property type="project" value="InterPro"/>
</dbReference>
<evidence type="ECO:0000313" key="3">
    <source>
        <dbReference type="EMBL" id="CDP21310.1"/>
    </source>
</evidence>